<feature type="domain" description="Flagellar M-ring N-terminal" evidence="12">
    <location>
        <begin position="43"/>
        <end position="216"/>
    </location>
</feature>
<organism evidence="14 15">
    <name type="scientific">Pseudoroseicyclus aestuarii</name>
    <dbReference type="NCBI Taxonomy" id="1795041"/>
    <lineage>
        <taxon>Bacteria</taxon>
        <taxon>Pseudomonadati</taxon>
        <taxon>Pseudomonadota</taxon>
        <taxon>Alphaproteobacteria</taxon>
        <taxon>Rhodobacterales</taxon>
        <taxon>Paracoccaceae</taxon>
        <taxon>Pseudoroseicyclus</taxon>
    </lineage>
</organism>
<evidence type="ECO:0000313" key="15">
    <source>
        <dbReference type="Proteomes" id="UP000248311"/>
    </source>
</evidence>
<evidence type="ECO:0000256" key="2">
    <source>
        <dbReference type="ARBA" id="ARBA00004651"/>
    </source>
</evidence>
<feature type="transmembrane region" description="Helical" evidence="11">
    <location>
        <begin position="436"/>
        <end position="455"/>
    </location>
</feature>
<evidence type="ECO:0000256" key="3">
    <source>
        <dbReference type="ARBA" id="ARBA00007971"/>
    </source>
</evidence>
<name>A0A318SRS0_9RHOB</name>
<dbReference type="PRINTS" id="PR01009">
    <property type="entry name" value="FLGMRINGFLIF"/>
</dbReference>
<evidence type="ECO:0000256" key="1">
    <source>
        <dbReference type="ARBA" id="ARBA00004117"/>
    </source>
</evidence>
<keyword evidence="14" id="KW-0969">Cilium</keyword>
<gene>
    <name evidence="14" type="ORF">DFP88_102310</name>
</gene>
<keyword evidence="7 11" id="KW-0472">Membrane</keyword>
<dbReference type="PANTHER" id="PTHR30046:SF0">
    <property type="entry name" value="FLAGELLAR M-RING PROTEIN"/>
    <property type="match status" value="1"/>
</dbReference>
<dbReference type="NCBIfam" id="TIGR00206">
    <property type="entry name" value="fliF"/>
    <property type="match status" value="1"/>
</dbReference>
<keyword evidence="8 9" id="KW-0975">Bacterial flagellum</keyword>
<dbReference type="PANTHER" id="PTHR30046">
    <property type="entry name" value="FLAGELLAR M-RING PROTEIN"/>
    <property type="match status" value="1"/>
</dbReference>
<feature type="compositionally biased region" description="Polar residues" evidence="10">
    <location>
        <begin position="272"/>
        <end position="286"/>
    </location>
</feature>
<evidence type="ECO:0000259" key="12">
    <source>
        <dbReference type="Pfam" id="PF01514"/>
    </source>
</evidence>
<dbReference type="GO" id="GO:0071973">
    <property type="term" value="P:bacterial-type flagellum-dependent cell motility"/>
    <property type="evidence" value="ECO:0007669"/>
    <property type="project" value="InterPro"/>
</dbReference>
<evidence type="ECO:0000259" key="13">
    <source>
        <dbReference type="Pfam" id="PF08345"/>
    </source>
</evidence>
<dbReference type="Pfam" id="PF08345">
    <property type="entry name" value="YscJ_FliF_C"/>
    <property type="match status" value="1"/>
</dbReference>
<evidence type="ECO:0000256" key="8">
    <source>
        <dbReference type="ARBA" id="ARBA00023143"/>
    </source>
</evidence>
<reference evidence="14 15" key="1">
    <citation type="submission" date="2018-06" db="EMBL/GenBank/DDBJ databases">
        <title>Genomic Encyclopedia of Type Strains, Phase III (KMG-III): the genomes of soil and plant-associated and newly described type strains.</title>
        <authorList>
            <person name="Whitman W."/>
        </authorList>
    </citation>
    <scope>NUCLEOTIDE SEQUENCE [LARGE SCALE GENOMIC DNA]</scope>
    <source>
        <strain evidence="14 15">CECT 9025</strain>
    </source>
</reference>
<dbReference type="GO" id="GO:0003774">
    <property type="term" value="F:cytoskeletal motor activity"/>
    <property type="evidence" value="ECO:0007669"/>
    <property type="project" value="InterPro"/>
</dbReference>
<dbReference type="Gene3D" id="3.30.300.30">
    <property type="match status" value="1"/>
</dbReference>
<dbReference type="InterPro" id="IPR006182">
    <property type="entry name" value="FliF_N_dom"/>
</dbReference>
<feature type="domain" description="Flagellar M-ring C-terminal" evidence="13">
    <location>
        <begin position="248"/>
        <end position="411"/>
    </location>
</feature>
<evidence type="ECO:0000256" key="7">
    <source>
        <dbReference type="ARBA" id="ARBA00023136"/>
    </source>
</evidence>
<accession>A0A318SRS0</accession>
<dbReference type="Gene3D" id="3.30.70.1530">
    <property type="entry name" value="Hypothetical protein rpa1041"/>
    <property type="match status" value="1"/>
</dbReference>
<comment type="subcellular location">
    <subcellularLocation>
        <location evidence="1 9">Bacterial flagellum basal body</location>
    </subcellularLocation>
    <subcellularLocation>
        <location evidence="2">Cell membrane</location>
        <topology evidence="2">Multi-pass membrane protein</topology>
    </subcellularLocation>
</comment>
<dbReference type="InterPro" id="IPR043427">
    <property type="entry name" value="YscJ/FliF"/>
</dbReference>
<proteinExistence type="inferred from homology"/>
<keyword evidence="4" id="KW-1003">Cell membrane</keyword>
<evidence type="ECO:0000256" key="9">
    <source>
        <dbReference type="PIRNR" id="PIRNR004862"/>
    </source>
</evidence>
<keyword evidence="15" id="KW-1185">Reference proteome</keyword>
<dbReference type="InterPro" id="IPR045851">
    <property type="entry name" value="AMP-bd_C_sf"/>
</dbReference>
<feature type="region of interest" description="Disordered" evidence="10">
    <location>
        <begin position="483"/>
        <end position="516"/>
    </location>
</feature>
<comment type="function">
    <text evidence="9">The M ring may be actively involved in energy transduction.</text>
</comment>
<dbReference type="GO" id="GO:0005886">
    <property type="term" value="C:plasma membrane"/>
    <property type="evidence" value="ECO:0007669"/>
    <property type="project" value="UniProtKB-SubCell"/>
</dbReference>
<protein>
    <recommendedName>
        <fullName evidence="9">Flagellar M-ring protein</fullName>
    </recommendedName>
</protein>
<keyword evidence="14" id="KW-0966">Cell projection</keyword>
<comment type="similarity">
    <text evidence="3 9">Belongs to the FliF family.</text>
</comment>
<evidence type="ECO:0000256" key="11">
    <source>
        <dbReference type="SAM" id="Phobius"/>
    </source>
</evidence>
<dbReference type="AlphaFoldDB" id="A0A318SRS0"/>
<dbReference type="InterPro" id="IPR000067">
    <property type="entry name" value="FlgMring_FliF"/>
</dbReference>
<evidence type="ECO:0000256" key="4">
    <source>
        <dbReference type="ARBA" id="ARBA00022475"/>
    </source>
</evidence>
<dbReference type="GO" id="GO:0009431">
    <property type="term" value="C:bacterial-type flagellum basal body, MS ring"/>
    <property type="evidence" value="ECO:0007669"/>
    <property type="project" value="InterPro"/>
</dbReference>
<feature type="region of interest" description="Disordered" evidence="10">
    <location>
        <begin position="271"/>
        <end position="335"/>
    </location>
</feature>
<feature type="compositionally biased region" description="Basic and acidic residues" evidence="10">
    <location>
        <begin position="287"/>
        <end position="304"/>
    </location>
</feature>
<dbReference type="EMBL" id="QJTE01000002">
    <property type="protein sequence ID" value="PYE84510.1"/>
    <property type="molecule type" value="Genomic_DNA"/>
</dbReference>
<dbReference type="Pfam" id="PF01514">
    <property type="entry name" value="YscJ_FliF"/>
    <property type="match status" value="1"/>
</dbReference>
<dbReference type="PIRSF" id="PIRSF004862">
    <property type="entry name" value="FliF"/>
    <property type="match status" value="1"/>
</dbReference>
<keyword evidence="14" id="KW-0282">Flagellum</keyword>
<evidence type="ECO:0000256" key="5">
    <source>
        <dbReference type="ARBA" id="ARBA00022692"/>
    </source>
</evidence>
<comment type="caution">
    <text evidence="14">The sequence shown here is derived from an EMBL/GenBank/DDBJ whole genome shotgun (WGS) entry which is preliminary data.</text>
</comment>
<keyword evidence="6 11" id="KW-1133">Transmembrane helix</keyword>
<evidence type="ECO:0000256" key="10">
    <source>
        <dbReference type="SAM" id="MobiDB-lite"/>
    </source>
</evidence>
<feature type="transmembrane region" description="Helical" evidence="11">
    <location>
        <begin position="20"/>
        <end position="42"/>
    </location>
</feature>
<dbReference type="InterPro" id="IPR013556">
    <property type="entry name" value="Flag_M-ring_C"/>
</dbReference>
<evidence type="ECO:0000313" key="14">
    <source>
        <dbReference type="EMBL" id="PYE84510.1"/>
    </source>
</evidence>
<keyword evidence="5 11" id="KW-0812">Transmembrane</keyword>
<evidence type="ECO:0000256" key="6">
    <source>
        <dbReference type="ARBA" id="ARBA00022989"/>
    </source>
</evidence>
<dbReference type="Proteomes" id="UP000248311">
    <property type="component" value="Unassembled WGS sequence"/>
</dbReference>
<sequence length="566" mass="59546">MGPRVRAIIDNLRKLGGLKLAALGATGLGVTLAVLFGLGAVMRADWTPLYSDLSPAAASQVVATLEQAGFRVDLGAGGSVVSVPAPDVARARMALAEQGLPNEGTPGWELFDGASGLGMNGFMQQVTRLRALEGELARSIQTIDGIEAARVHLVLPEREAFSRERAEASASIILRAQTGRQVGRAQAQAIRALVASSVAGLAPARVTVLSASGETILSEDGESAAEITMQTVRAGIEERMAAQVQQILTARVGAGNARVQVNVDLSNERQVIRSQSYDPDQQVVRSTDTRERNEEGQEFRREANDVGGNLPDALAGDETRPASTSTSTDSEEQVRYEIGSTQTETVREPGEIERVSVAVLVNGIYAVGDGGAVAYQERDAAELERLEALVRSAIGFDEARGDLVQVDSLRFMDYSMDVGEPVGQGLAGVLSANLGALLRGLFAVAILALVLLLAVRPVLRRLLPDPGMAQIGEQEGAPALTADPAQDEAGQGLPAPLDAGRRDAGADAGQEDGLYDPLRGAQGDYVNLATVTGEIGRTRLAALGELVQVEPEQSLRVLRGWLSQEG</sequence>